<dbReference type="Proteomes" id="UP000032740">
    <property type="component" value="Chromosome"/>
</dbReference>
<proteinExistence type="predicted"/>
<protein>
    <submittedName>
        <fullName evidence="2">Uncharacterized protein</fullName>
    </submittedName>
</protein>
<dbReference type="KEGG" id="apal:BN85403880"/>
<dbReference type="STRING" id="1318466.BN85403880"/>
<reference evidence="2 3" key="1">
    <citation type="journal article" date="2013" name="J. Mol. Microbiol. Biotechnol.">
        <title>Analysis of the Complete Genomes of Acholeplasma brassicae , A. palmae and A. laidlawii and Their Comparison to the Obligate Parasites from ' Candidatus Phytoplasma'.</title>
        <authorList>
            <person name="Kube M."/>
            <person name="Siewert C."/>
            <person name="Migdoll A.M."/>
            <person name="Duduk B."/>
            <person name="Holz S."/>
            <person name="Rabus R."/>
            <person name="Seemuller E."/>
            <person name="Mitrovic J."/>
            <person name="Muller I."/>
            <person name="Buttner C."/>
            <person name="Reinhardt R."/>
        </authorList>
    </citation>
    <scope>NUCLEOTIDE SEQUENCE [LARGE SCALE GENOMIC DNA]</scope>
    <source>
        <strain evidence="2 3">J233</strain>
    </source>
</reference>
<evidence type="ECO:0000313" key="2">
    <source>
        <dbReference type="EMBL" id="CCV63965.1"/>
    </source>
</evidence>
<evidence type="ECO:0000313" key="3">
    <source>
        <dbReference type="Proteomes" id="UP000032740"/>
    </source>
</evidence>
<evidence type="ECO:0000256" key="1">
    <source>
        <dbReference type="SAM" id="Phobius"/>
    </source>
</evidence>
<keyword evidence="1" id="KW-1133">Transmembrane helix</keyword>
<feature type="transmembrane region" description="Helical" evidence="1">
    <location>
        <begin position="35"/>
        <end position="54"/>
    </location>
</feature>
<feature type="transmembrane region" description="Helical" evidence="1">
    <location>
        <begin position="12"/>
        <end position="29"/>
    </location>
</feature>
<keyword evidence="1" id="KW-0472">Membrane</keyword>
<sequence>MSNQQVEKLFRIIFLSTASIVAGLAAIVLPGDFLTYTFMVVSIVGVVLLGLVIANKTLKIENSSNE</sequence>
<dbReference type="AlphaFoldDB" id="U4KP36"/>
<keyword evidence="3" id="KW-1185">Reference proteome</keyword>
<name>U4KP36_ALTPJ</name>
<dbReference type="HOGENOM" id="CLU_2802526_0_0_14"/>
<keyword evidence="1" id="KW-0812">Transmembrane</keyword>
<dbReference type="RefSeq" id="WP_026656803.1">
    <property type="nucleotide sequence ID" value="NC_022538.1"/>
</dbReference>
<gene>
    <name evidence="2" type="ORF">BN85403880</name>
</gene>
<organism evidence="2 3">
    <name type="scientific">Alteracholeplasma palmae (strain ATCC 49389 / J233)</name>
    <name type="common">Acholeplasma palmae</name>
    <dbReference type="NCBI Taxonomy" id="1318466"/>
    <lineage>
        <taxon>Bacteria</taxon>
        <taxon>Bacillati</taxon>
        <taxon>Mycoplasmatota</taxon>
        <taxon>Mollicutes</taxon>
        <taxon>Acholeplasmatales</taxon>
        <taxon>Acholeplasmataceae</taxon>
        <taxon>Acholeplasma</taxon>
    </lineage>
</organism>
<dbReference type="EMBL" id="FO681347">
    <property type="protein sequence ID" value="CCV63965.1"/>
    <property type="molecule type" value="Genomic_DNA"/>
</dbReference>
<accession>U4KP36</accession>